<sequence>MQASAGVLAEGVAQILVDQVDVEPVRIEMPAGPAKVGAVVLVVRIADGLEEIGIGPGAADVLGRPGTGPFGAFCVAGQGIEG</sequence>
<comment type="caution">
    <text evidence="1">The sequence shown here is derived from an EMBL/GenBank/DDBJ whole genome shotgun (WGS) entry which is preliminary data.</text>
</comment>
<dbReference type="AlphaFoldDB" id="A0A644V0I3"/>
<reference evidence="1" key="1">
    <citation type="submission" date="2019-08" db="EMBL/GenBank/DDBJ databases">
        <authorList>
            <person name="Kucharzyk K."/>
            <person name="Murdoch R.W."/>
            <person name="Higgins S."/>
            <person name="Loffler F."/>
        </authorList>
    </citation>
    <scope>NUCLEOTIDE SEQUENCE</scope>
</reference>
<gene>
    <name evidence="1" type="ORF">SDC9_30692</name>
</gene>
<dbReference type="EMBL" id="VSSQ01000193">
    <property type="protein sequence ID" value="MPL84727.1"/>
    <property type="molecule type" value="Genomic_DNA"/>
</dbReference>
<accession>A0A644V0I3</accession>
<protein>
    <submittedName>
        <fullName evidence="1">Uncharacterized protein</fullName>
    </submittedName>
</protein>
<organism evidence="1">
    <name type="scientific">bioreactor metagenome</name>
    <dbReference type="NCBI Taxonomy" id="1076179"/>
    <lineage>
        <taxon>unclassified sequences</taxon>
        <taxon>metagenomes</taxon>
        <taxon>ecological metagenomes</taxon>
    </lineage>
</organism>
<evidence type="ECO:0000313" key="1">
    <source>
        <dbReference type="EMBL" id="MPL84727.1"/>
    </source>
</evidence>
<proteinExistence type="predicted"/>
<name>A0A644V0I3_9ZZZZ</name>